<name>A0A147IW79_9SPHN</name>
<dbReference type="PATRIC" id="fig|33051.4.peg.2205"/>
<protein>
    <submittedName>
        <fullName evidence="1">Uncharacterized protein</fullName>
    </submittedName>
</protein>
<evidence type="ECO:0000313" key="2">
    <source>
        <dbReference type="Proteomes" id="UP000074072"/>
    </source>
</evidence>
<comment type="caution">
    <text evidence="1">The sequence shown here is derived from an EMBL/GenBank/DDBJ whole genome shotgun (WGS) entry which is preliminary data.</text>
</comment>
<proteinExistence type="predicted"/>
<gene>
    <name evidence="1" type="ORF">SB4_07515</name>
</gene>
<sequence length="138" mass="15723">MREDADAPRLGYVVVTLQPAMRYAVQLAEDGALGGGRVQLGIACLPDIDEHFGQPLGSLIRLIETFRSRKFLIHVRFPHPAALPDRLTANDIPGNSGWDEIFLMRSFYIQSGCYIYKSIIHPKYWTYRSDNGHDRLLY</sequence>
<dbReference type="AlphaFoldDB" id="A0A147IW79"/>
<reference evidence="1 2" key="1">
    <citation type="journal article" date="2016" name="Front. Microbiol.">
        <title>Genomic Resource of Rice Seed Associated Bacteria.</title>
        <authorList>
            <person name="Midha S."/>
            <person name="Bansal K."/>
            <person name="Sharma S."/>
            <person name="Kumar N."/>
            <person name="Patil P.P."/>
            <person name="Chaudhry V."/>
            <person name="Patil P.B."/>
        </authorList>
    </citation>
    <scope>NUCLEOTIDE SEQUENCE [LARGE SCALE GENOMIC DNA]</scope>
    <source>
        <strain evidence="1 2">SB4</strain>
    </source>
</reference>
<accession>A0A147IW79</accession>
<organism evidence="1 2">
    <name type="scientific">Sphingomonas sanguinis</name>
    <dbReference type="NCBI Taxonomy" id="33051"/>
    <lineage>
        <taxon>Bacteria</taxon>
        <taxon>Pseudomonadati</taxon>
        <taxon>Pseudomonadota</taxon>
        <taxon>Alphaproteobacteria</taxon>
        <taxon>Sphingomonadales</taxon>
        <taxon>Sphingomonadaceae</taxon>
        <taxon>Sphingomonas</taxon>
    </lineage>
</organism>
<dbReference type="Proteomes" id="UP000074072">
    <property type="component" value="Unassembled WGS sequence"/>
</dbReference>
<evidence type="ECO:0000313" key="1">
    <source>
        <dbReference type="EMBL" id="KTW00048.1"/>
    </source>
</evidence>
<dbReference type="EMBL" id="LDTE01000041">
    <property type="protein sequence ID" value="KTW00048.1"/>
    <property type="molecule type" value="Genomic_DNA"/>
</dbReference>